<evidence type="ECO:0000313" key="3">
    <source>
        <dbReference type="Proteomes" id="UP001521137"/>
    </source>
</evidence>
<feature type="chain" id="PRO_5046745719" evidence="1">
    <location>
        <begin position="24"/>
        <end position="360"/>
    </location>
</feature>
<name>A0ABS9D6Z7_9ALTE</name>
<dbReference type="Proteomes" id="UP001521137">
    <property type="component" value="Unassembled WGS sequence"/>
</dbReference>
<proteinExistence type="predicted"/>
<keyword evidence="3" id="KW-1185">Reference proteome</keyword>
<dbReference type="RefSeq" id="WP_235312422.1">
    <property type="nucleotide sequence ID" value="NZ_JAKGAS010000005.1"/>
</dbReference>
<reference evidence="2 3" key="1">
    <citation type="submission" date="2022-01" db="EMBL/GenBank/DDBJ databases">
        <title>Paraglaciecola sp. G1-23.</title>
        <authorList>
            <person name="Jin M.S."/>
            <person name="Han D.M."/>
            <person name="Kim H.M."/>
            <person name="Jeon C.O."/>
        </authorList>
    </citation>
    <scope>NUCLEOTIDE SEQUENCE [LARGE SCALE GENOMIC DNA]</scope>
    <source>
        <strain evidence="2 3">G1-23</strain>
    </source>
</reference>
<dbReference type="InterPro" id="IPR025737">
    <property type="entry name" value="FApF"/>
</dbReference>
<keyword evidence="1" id="KW-0732">Signal</keyword>
<gene>
    <name evidence="2" type="ORF">L0668_10565</name>
</gene>
<feature type="signal peptide" evidence="1">
    <location>
        <begin position="1"/>
        <end position="23"/>
    </location>
</feature>
<evidence type="ECO:0000313" key="2">
    <source>
        <dbReference type="EMBL" id="MCF2948550.1"/>
    </source>
</evidence>
<sequence>MFRRTSLAIAVISSGLVSFSSVADTSHSTSQKATRAITHAPIGVMGDHTHSKGEFMLSYRMMSMEMSGNIQGSDSISNDSIATTVANPYANPPMSPPTVRVVPQDMSTQMHMFGFMYAPTDDITLMAMINYLDKDMTLTTYQGGMGTNVLGNFDTASSGLADSKLAMLYRLFDSSNHKLHANIGWIIPTGSEEETAEVLTPMNMRMTMRLPYGMQLSSGSHQGELGLTYNGFAHNISWGAQALYTSTLNENDQDYEVGDKLQLTAWSAYAVSDSLSTSARLKYTHTGDISGADMMIMAPVTTANPANYGGDMLELAIGVNTVVAGQHRLAFEYQIPLSQDANGVQMEMDSMWTVGYQVAF</sequence>
<dbReference type="SUPFAM" id="SSF56935">
    <property type="entry name" value="Porins"/>
    <property type="match status" value="1"/>
</dbReference>
<accession>A0ABS9D6Z7</accession>
<dbReference type="EMBL" id="JAKGAS010000005">
    <property type="protein sequence ID" value="MCF2948550.1"/>
    <property type="molecule type" value="Genomic_DNA"/>
</dbReference>
<comment type="caution">
    <text evidence="2">The sequence shown here is derived from an EMBL/GenBank/DDBJ whole genome shotgun (WGS) entry which is preliminary data.</text>
</comment>
<organism evidence="2 3">
    <name type="scientific">Paraglaciecola algarum</name>
    <dbReference type="NCBI Taxonomy" id="3050085"/>
    <lineage>
        <taxon>Bacteria</taxon>
        <taxon>Pseudomonadati</taxon>
        <taxon>Pseudomonadota</taxon>
        <taxon>Gammaproteobacteria</taxon>
        <taxon>Alteromonadales</taxon>
        <taxon>Alteromonadaceae</taxon>
        <taxon>Paraglaciecola</taxon>
    </lineage>
</organism>
<dbReference type="Pfam" id="PF13557">
    <property type="entry name" value="Phenol_MetA_deg"/>
    <property type="match status" value="1"/>
</dbReference>
<protein>
    <submittedName>
        <fullName evidence="2">Transporter</fullName>
    </submittedName>
</protein>
<evidence type="ECO:0000256" key="1">
    <source>
        <dbReference type="SAM" id="SignalP"/>
    </source>
</evidence>